<dbReference type="GO" id="GO:0005975">
    <property type="term" value="P:carbohydrate metabolic process"/>
    <property type="evidence" value="ECO:0007669"/>
    <property type="project" value="UniProtKB-ARBA"/>
</dbReference>
<evidence type="ECO:0000256" key="1">
    <source>
        <dbReference type="SAM" id="SignalP"/>
    </source>
</evidence>
<proteinExistence type="predicted"/>
<dbReference type="InterPro" id="IPR013783">
    <property type="entry name" value="Ig-like_fold"/>
</dbReference>
<dbReference type="GO" id="GO:0008270">
    <property type="term" value="F:zinc ion binding"/>
    <property type="evidence" value="ECO:0007669"/>
    <property type="project" value="UniProtKB-KW"/>
</dbReference>
<dbReference type="GO" id="GO:0016020">
    <property type="term" value="C:membrane"/>
    <property type="evidence" value="ECO:0007669"/>
    <property type="project" value="InterPro"/>
</dbReference>
<accession>A0A930V533</accession>
<evidence type="ECO:0000313" key="3">
    <source>
        <dbReference type="EMBL" id="MBF4163339.1"/>
    </source>
</evidence>
<dbReference type="CDD" id="cd05819">
    <property type="entry name" value="NHL"/>
    <property type="match status" value="1"/>
</dbReference>
<dbReference type="Pfam" id="PF16640">
    <property type="entry name" value="Big_3_5"/>
    <property type="match status" value="1"/>
</dbReference>
<dbReference type="InterPro" id="IPR011042">
    <property type="entry name" value="6-blade_b-propeller_TolB-like"/>
</dbReference>
<dbReference type="GO" id="GO:0005509">
    <property type="term" value="F:calcium ion binding"/>
    <property type="evidence" value="ECO:0007669"/>
    <property type="project" value="InterPro"/>
</dbReference>
<dbReference type="SUPFAM" id="SSF63829">
    <property type="entry name" value="Calcium-dependent phosphotriesterase"/>
    <property type="match status" value="1"/>
</dbReference>
<comment type="caution">
    <text evidence="3">The sequence shown here is derived from an EMBL/GenBank/DDBJ whole genome shotgun (WGS) entry which is preliminary data.</text>
</comment>
<dbReference type="InterPro" id="IPR015919">
    <property type="entry name" value="Cadherin-like_sf"/>
</dbReference>
<dbReference type="Pfam" id="PF05345">
    <property type="entry name" value="He_PIG"/>
    <property type="match status" value="1"/>
</dbReference>
<dbReference type="Gene3D" id="2.120.10.30">
    <property type="entry name" value="TolB, C-terminal domain"/>
    <property type="match status" value="2"/>
</dbReference>
<dbReference type="PANTHER" id="PTHR24104">
    <property type="entry name" value="E3 UBIQUITIN-PROTEIN LIGASE NHLRC1-RELATED"/>
    <property type="match status" value="1"/>
</dbReference>
<protein>
    <submittedName>
        <fullName evidence="3">Ig-like domain repeat protein</fullName>
    </submittedName>
</protein>
<dbReference type="Proteomes" id="UP000656804">
    <property type="component" value="Unassembled WGS sequence"/>
</dbReference>
<organism evidence="3 4">
    <name type="scientific">Nocardioides acrostichi</name>
    <dbReference type="NCBI Taxonomy" id="2784339"/>
    <lineage>
        <taxon>Bacteria</taxon>
        <taxon>Bacillati</taxon>
        <taxon>Actinomycetota</taxon>
        <taxon>Actinomycetes</taxon>
        <taxon>Propionibacteriales</taxon>
        <taxon>Nocardioidaceae</taxon>
        <taxon>Nocardioides</taxon>
    </lineage>
</organism>
<feature type="chain" id="PRO_5039533448" evidence="1">
    <location>
        <begin position="35"/>
        <end position="694"/>
    </location>
</feature>
<dbReference type="InterPro" id="IPR050952">
    <property type="entry name" value="TRIM-NHL_E3_ligases"/>
</dbReference>
<reference evidence="3" key="1">
    <citation type="submission" date="2020-11" db="EMBL/GenBank/DDBJ databases">
        <title>Nocardioides sp. CBS4Y-1, whole genome shotgun sequence.</title>
        <authorList>
            <person name="Tuo L."/>
        </authorList>
    </citation>
    <scope>NUCLEOTIDE SEQUENCE</scope>
    <source>
        <strain evidence="3">CBS4Y-1</strain>
    </source>
</reference>
<dbReference type="SUPFAM" id="SSF49313">
    <property type="entry name" value="Cadherin-like"/>
    <property type="match status" value="1"/>
</dbReference>
<name>A0A930V533_9ACTN</name>
<sequence>MQPRLRPRAGLALLGILTGSLTILPALSTTAAAASDGIAFGDLVVTDTATGVHHYSADLSANDVVATGTYPMSAIADAAGNVYFSDYYGNSVSKVAADGSGTTTLAAKPNAKFPRGLALDDDGNVLFSDFGNYRVASIDSSGTVTKLVGSTTPVDLDAIDGDIVVADQGANSVYRLNADGTKTVLSTAFDTPQGVTEDSEGNVYVTDLTPALYKIAPDGTQTVLSTQVSGAGIALDDEGDVLNADYKNGRIVSIAPDGTMSVVVTGLTDPRDVFVQVTAPVFSASDATTDARVGEEYSYTYAAGYTGTTSATPRYEVSDGDLPPGLSLDADSGTLSGTPTASGEYTFTVSAFNSRFVVPAPETTITVGAAKTPQTITFTSTAPTSPKVGDSYTPTATGGDSGNPVVFSVATASKSVCSVSDAVVSFDAAGTCKVLADQAGSDDYDAAATVSQSMSVTAADSTVAVSVSADTLTATVRATDSQVDPTGTVDFSVDGTQVGSAQVSDGVATLTYTVPTGAKHTVSAAYSGDAAHAAATGSTTREDPSITALVGSGKPASSSGWFTSKVTVSFTCTGGTGTYTCPDDVVLGDDGAGQSAQGSVQASDGGADSVTVSGIDIDRTAPRVLVRGVKAKKTYSSLRHIRCAVHDAVSGADGCKVRTHRTRRQGRPDIVRYVVVGKDVAGNVTRKRGFYKLR</sequence>
<dbReference type="PANTHER" id="PTHR24104:SF25">
    <property type="entry name" value="PROTEIN LIN-41"/>
    <property type="match status" value="1"/>
</dbReference>
<keyword evidence="1" id="KW-0732">Signal</keyword>
<gene>
    <name evidence="3" type="ORF">ISG29_16735</name>
</gene>
<dbReference type="InterPro" id="IPR032109">
    <property type="entry name" value="Big_3_5"/>
</dbReference>
<feature type="signal peptide" evidence="1">
    <location>
        <begin position="1"/>
        <end position="34"/>
    </location>
</feature>
<dbReference type="EMBL" id="JADIVZ010000011">
    <property type="protein sequence ID" value="MBF4163339.1"/>
    <property type="molecule type" value="Genomic_DNA"/>
</dbReference>
<dbReference type="RefSeq" id="WP_194504606.1">
    <property type="nucleotide sequence ID" value="NZ_JADIVZ010000011.1"/>
</dbReference>
<feature type="domain" description="Bacterial Ig-like" evidence="2">
    <location>
        <begin position="457"/>
        <end position="540"/>
    </location>
</feature>
<keyword evidence="4" id="KW-1185">Reference proteome</keyword>
<evidence type="ECO:0000313" key="4">
    <source>
        <dbReference type="Proteomes" id="UP000656804"/>
    </source>
</evidence>
<dbReference type="AlphaFoldDB" id="A0A930V533"/>
<dbReference type="Gene3D" id="2.60.40.10">
    <property type="entry name" value="Immunoglobulins"/>
    <property type="match status" value="2"/>
</dbReference>
<evidence type="ECO:0000259" key="2">
    <source>
        <dbReference type="Pfam" id="PF16640"/>
    </source>
</evidence>